<feature type="binding site" evidence="6">
    <location>
        <position position="163"/>
    </location>
    <ligand>
        <name>Mg(2+)</name>
        <dbReference type="ChEBI" id="CHEBI:18420"/>
        <label>1</label>
        <note>catalytic</note>
    </ligand>
</feature>
<keyword evidence="5 6" id="KW-0460">Magnesium</keyword>
<dbReference type="Gene3D" id="3.40.190.80">
    <property type="match status" value="1"/>
</dbReference>
<proteinExistence type="inferred from homology"/>
<reference evidence="8 9" key="1">
    <citation type="journal article" date="2016" name="Genome Biol. Evol.">
        <title>Divergent and convergent evolution of fungal pathogenicity.</title>
        <authorList>
            <person name="Shang Y."/>
            <person name="Xiao G."/>
            <person name="Zheng P."/>
            <person name="Cen K."/>
            <person name="Zhan S."/>
            <person name="Wang C."/>
        </authorList>
    </citation>
    <scope>NUCLEOTIDE SEQUENCE [LARGE SCALE GENOMIC DNA]</scope>
    <source>
        <strain evidence="8 9">RCEF 2490</strain>
    </source>
</reference>
<keyword evidence="4" id="KW-0378">Hydrolase</keyword>
<evidence type="ECO:0000256" key="7">
    <source>
        <dbReference type="SAM" id="MobiDB-lite"/>
    </source>
</evidence>
<gene>
    <name evidence="8" type="ORF">AAL_00298</name>
</gene>
<feature type="binding site" evidence="6">
    <location>
        <position position="71"/>
    </location>
    <ligand>
        <name>Mg(2+)</name>
        <dbReference type="ChEBI" id="CHEBI:18420"/>
        <label>1</label>
        <note>catalytic</note>
    </ligand>
</feature>
<evidence type="ECO:0000256" key="5">
    <source>
        <dbReference type="ARBA" id="ARBA00022842"/>
    </source>
</evidence>
<organism evidence="8 9">
    <name type="scientific">Moelleriella libera RCEF 2490</name>
    <dbReference type="NCBI Taxonomy" id="1081109"/>
    <lineage>
        <taxon>Eukaryota</taxon>
        <taxon>Fungi</taxon>
        <taxon>Dikarya</taxon>
        <taxon>Ascomycota</taxon>
        <taxon>Pezizomycotina</taxon>
        <taxon>Sordariomycetes</taxon>
        <taxon>Hypocreomycetidae</taxon>
        <taxon>Hypocreales</taxon>
        <taxon>Clavicipitaceae</taxon>
        <taxon>Moelleriella</taxon>
    </lineage>
</organism>
<dbReference type="GO" id="GO:0000103">
    <property type="term" value="P:sulfate assimilation"/>
    <property type="evidence" value="ECO:0007669"/>
    <property type="project" value="TreeGrafter"/>
</dbReference>
<dbReference type="Proteomes" id="UP000078544">
    <property type="component" value="Unassembled WGS sequence"/>
</dbReference>
<dbReference type="GO" id="GO:0046872">
    <property type="term" value="F:metal ion binding"/>
    <property type="evidence" value="ECO:0007669"/>
    <property type="project" value="UniProtKB-KW"/>
</dbReference>
<comment type="caution">
    <text evidence="8">The sequence shown here is derived from an EMBL/GenBank/DDBJ whole genome shotgun (WGS) entry which is preliminary data.</text>
</comment>
<feature type="compositionally biased region" description="Low complexity" evidence="7">
    <location>
        <begin position="117"/>
        <end position="131"/>
    </location>
</feature>
<sequence length="417" mass="45015">MTSPQCQLSQELETARDAVVRAARLTKTVLCSVSELSKADSSPVTVADFAAQALLISILHAAFPDDAFVGEEDAAALRADAALAQQVYELFLRNHPSSSSSSSSSDHHQQHHNSKRSSSNNNNNNNTTSSSDQNVLSMEHMLDMIDLGGRGQGGPRGRFWVMDPVDGTATFLTGQQYAVSLALVQDGHEVLAAIVYPNLRLTSSSSSSSSSSPSSPEGRVHENSIDSEGLGALVSGVKGSGSVQVSWLTSWDGPYDYNRDHASDHNHNHPISLETLTQQQQQNHHKYHVVDCDGNRASHRAAMAQVCEKLGHTPFPGTDVWSSHMRYASLLLGGGDFFVRIPSGPESWSCIWDHAGAQMLYRELGGRATDLDGREVDFGAGRYLSRNRGLVLARNEDLHAKLLAAARDVIGAEGYVP</sequence>
<protein>
    <submittedName>
        <fullName evidence="8">Inositol monophosphatase</fullName>
    </submittedName>
</protein>
<dbReference type="InterPro" id="IPR051090">
    <property type="entry name" value="Inositol_monoP_superfamily"/>
</dbReference>
<dbReference type="InterPro" id="IPR000760">
    <property type="entry name" value="Inositol_monophosphatase-like"/>
</dbReference>
<dbReference type="PROSITE" id="PS00629">
    <property type="entry name" value="IMP_1"/>
    <property type="match status" value="1"/>
</dbReference>
<evidence type="ECO:0000313" key="8">
    <source>
        <dbReference type="EMBL" id="OAA32833.1"/>
    </source>
</evidence>
<accession>A0A166UQI4</accession>
<keyword evidence="3 6" id="KW-0479">Metal-binding</keyword>
<dbReference type="Pfam" id="PF00459">
    <property type="entry name" value="Inositol_P"/>
    <property type="match status" value="1"/>
</dbReference>
<dbReference type="Gene3D" id="3.30.540.10">
    <property type="entry name" value="Fructose-1,6-Bisphosphatase, subunit A, domain 1"/>
    <property type="match status" value="1"/>
</dbReference>
<evidence type="ECO:0000313" key="9">
    <source>
        <dbReference type="Proteomes" id="UP000078544"/>
    </source>
</evidence>
<evidence type="ECO:0000256" key="1">
    <source>
        <dbReference type="ARBA" id="ARBA00001946"/>
    </source>
</evidence>
<name>A0A166UQI4_9HYPO</name>
<feature type="region of interest" description="Disordered" evidence="7">
    <location>
        <begin position="202"/>
        <end position="223"/>
    </location>
</feature>
<evidence type="ECO:0000256" key="2">
    <source>
        <dbReference type="ARBA" id="ARBA00009759"/>
    </source>
</evidence>
<dbReference type="OrthoDB" id="411145at2759"/>
<dbReference type="STRING" id="1081109.A0A166UQI4"/>
<keyword evidence="9" id="KW-1185">Reference proteome</keyword>
<evidence type="ECO:0000256" key="4">
    <source>
        <dbReference type="ARBA" id="ARBA00022801"/>
    </source>
</evidence>
<feature type="binding site" evidence="6">
    <location>
        <position position="166"/>
    </location>
    <ligand>
        <name>Mg(2+)</name>
        <dbReference type="ChEBI" id="CHEBI:18420"/>
        <label>1</label>
        <note>catalytic</note>
    </ligand>
</feature>
<dbReference type="InterPro" id="IPR020583">
    <property type="entry name" value="Inositol_monoP_metal-BS"/>
</dbReference>
<dbReference type="EMBL" id="AZGY01000001">
    <property type="protein sequence ID" value="OAA32833.1"/>
    <property type="molecule type" value="Genomic_DNA"/>
</dbReference>
<dbReference type="SUPFAM" id="SSF56655">
    <property type="entry name" value="Carbohydrate phosphatase"/>
    <property type="match status" value="1"/>
</dbReference>
<dbReference type="PANTHER" id="PTHR43200:SF2">
    <property type="entry name" value="3'(2'),5'-BISPHOSPHATE NUCLEOTIDASE"/>
    <property type="match status" value="1"/>
</dbReference>
<comment type="cofactor">
    <cofactor evidence="1 6">
        <name>Mg(2+)</name>
        <dbReference type="ChEBI" id="CHEBI:18420"/>
    </cofactor>
</comment>
<evidence type="ECO:0000256" key="3">
    <source>
        <dbReference type="ARBA" id="ARBA00022723"/>
    </source>
</evidence>
<dbReference type="PANTHER" id="PTHR43200">
    <property type="entry name" value="PHOSPHATASE"/>
    <property type="match status" value="1"/>
</dbReference>
<feature type="binding site" evidence="6">
    <location>
        <position position="353"/>
    </location>
    <ligand>
        <name>Mg(2+)</name>
        <dbReference type="ChEBI" id="CHEBI:18420"/>
        <label>1</label>
        <note>catalytic</note>
    </ligand>
</feature>
<comment type="similarity">
    <text evidence="2">Belongs to the inositol monophosphatase superfamily.</text>
</comment>
<dbReference type="AlphaFoldDB" id="A0A166UQI4"/>
<feature type="compositionally biased region" description="Low complexity" evidence="7">
    <location>
        <begin position="203"/>
        <end position="216"/>
    </location>
</feature>
<evidence type="ECO:0000256" key="6">
    <source>
        <dbReference type="PIRSR" id="PIRSR600760-2"/>
    </source>
</evidence>
<dbReference type="GO" id="GO:0008441">
    <property type="term" value="F:3'(2'),5'-bisphosphate nucleotidase activity"/>
    <property type="evidence" value="ECO:0007669"/>
    <property type="project" value="TreeGrafter"/>
</dbReference>
<feature type="region of interest" description="Disordered" evidence="7">
    <location>
        <begin position="95"/>
        <end position="132"/>
    </location>
</feature>